<feature type="region of interest" description="Disordered" evidence="2">
    <location>
        <begin position="54"/>
        <end position="83"/>
    </location>
</feature>
<name>A0A3G8ZNT5_9ACTN</name>
<dbReference type="GO" id="GO:0003677">
    <property type="term" value="F:DNA binding"/>
    <property type="evidence" value="ECO:0007669"/>
    <property type="project" value="UniProtKB-KW"/>
</dbReference>
<accession>A0A3G8ZNT5</accession>
<sequence>MATKTTTLLIDDMDGSPATETVSFGLDGAAYEIDLNEANASKLRDALALYVSEARRGDSARRRGPGRGRPAKAGRATPDREQTTAIREWARSQGMAVSDRGRLSATVVEAFEAAH</sequence>
<dbReference type="OrthoDB" id="4113332at2"/>
<feature type="domain" description="Lsr2 DNA-binding" evidence="4">
    <location>
        <begin position="79"/>
        <end position="114"/>
    </location>
</feature>
<dbReference type="Gene3D" id="4.10.320.10">
    <property type="entry name" value="E3-binding domain"/>
    <property type="match status" value="1"/>
</dbReference>
<gene>
    <name evidence="5" type="ORF">EH165_12940</name>
</gene>
<dbReference type="Proteomes" id="UP000268084">
    <property type="component" value="Chromosome"/>
</dbReference>
<dbReference type="InterPro" id="IPR024412">
    <property type="entry name" value="Lsr2_dim_dom"/>
</dbReference>
<dbReference type="RefSeq" id="WP_124799817.1">
    <property type="nucleotide sequence ID" value="NZ_CP034170.1"/>
</dbReference>
<feature type="domain" description="Lsr2 dimerization" evidence="3">
    <location>
        <begin position="1"/>
        <end position="56"/>
    </location>
</feature>
<dbReference type="Pfam" id="PF11774">
    <property type="entry name" value="Lsr2"/>
    <property type="match status" value="1"/>
</dbReference>
<feature type="compositionally biased region" description="Basic residues" evidence="2">
    <location>
        <begin position="62"/>
        <end position="72"/>
    </location>
</feature>
<dbReference type="EMBL" id="CP034170">
    <property type="protein sequence ID" value="AZI58913.1"/>
    <property type="molecule type" value="Genomic_DNA"/>
</dbReference>
<dbReference type="AlphaFoldDB" id="A0A3G8ZNT5"/>
<reference evidence="5 6" key="2">
    <citation type="submission" date="2018-12" db="EMBL/GenBank/DDBJ databases">
        <title>Nakamurella antarcticus sp. nov., isolated from Antarctica South Shetland Islands soil.</title>
        <authorList>
            <person name="Peng F."/>
        </authorList>
    </citation>
    <scope>NUCLEOTIDE SEQUENCE [LARGE SCALE GENOMIC DNA]</scope>
    <source>
        <strain evidence="5 6">S14-144</strain>
    </source>
</reference>
<dbReference type="InterPro" id="IPR036625">
    <property type="entry name" value="E3-bd_dom_sf"/>
</dbReference>
<evidence type="ECO:0000256" key="1">
    <source>
        <dbReference type="ARBA" id="ARBA00023125"/>
    </source>
</evidence>
<dbReference type="InterPro" id="IPR042261">
    <property type="entry name" value="Lsr2-like_dimerization"/>
</dbReference>
<dbReference type="Pfam" id="PF23359">
    <property type="entry name" value="Lsr2_DNA-bd"/>
    <property type="match status" value="1"/>
</dbReference>
<evidence type="ECO:0000313" key="6">
    <source>
        <dbReference type="Proteomes" id="UP000268084"/>
    </source>
</evidence>
<dbReference type="InterPro" id="IPR055370">
    <property type="entry name" value="Lsr2_DNA-bd"/>
</dbReference>
<evidence type="ECO:0000259" key="4">
    <source>
        <dbReference type="Pfam" id="PF23359"/>
    </source>
</evidence>
<protein>
    <submittedName>
        <fullName evidence="5">Lsr2 family protein</fullName>
    </submittedName>
</protein>
<keyword evidence="6" id="KW-1185">Reference proteome</keyword>
<keyword evidence="1" id="KW-0238">DNA-binding</keyword>
<reference evidence="5 6" key="1">
    <citation type="submission" date="2018-11" db="EMBL/GenBank/DDBJ databases">
        <authorList>
            <person name="Da X."/>
        </authorList>
    </citation>
    <scope>NUCLEOTIDE SEQUENCE [LARGE SCALE GENOMIC DNA]</scope>
    <source>
        <strain evidence="5 6">S14-144</strain>
    </source>
</reference>
<dbReference type="KEGG" id="nak:EH165_12940"/>
<proteinExistence type="predicted"/>
<evidence type="ECO:0000256" key="2">
    <source>
        <dbReference type="SAM" id="MobiDB-lite"/>
    </source>
</evidence>
<evidence type="ECO:0000313" key="5">
    <source>
        <dbReference type="EMBL" id="AZI58913.1"/>
    </source>
</evidence>
<evidence type="ECO:0000259" key="3">
    <source>
        <dbReference type="Pfam" id="PF11774"/>
    </source>
</evidence>
<dbReference type="Gene3D" id="3.30.60.230">
    <property type="entry name" value="Lsr2, dimerization domain"/>
    <property type="match status" value="1"/>
</dbReference>
<dbReference type="GO" id="GO:0016746">
    <property type="term" value="F:acyltransferase activity"/>
    <property type="evidence" value="ECO:0007669"/>
    <property type="project" value="InterPro"/>
</dbReference>
<organism evidence="5 6">
    <name type="scientific">Nakamurella antarctica</name>
    <dbReference type="NCBI Taxonomy" id="1902245"/>
    <lineage>
        <taxon>Bacteria</taxon>
        <taxon>Bacillati</taxon>
        <taxon>Actinomycetota</taxon>
        <taxon>Actinomycetes</taxon>
        <taxon>Nakamurellales</taxon>
        <taxon>Nakamurellaceae</taxon>
        <taxon>Nakamurella</taxon>
    </lineage>
</organism>